<dbReference type="STRING" id="864069.MicloDRAFT_00012160"/>
<gene>
    <name evidence="2" type="ORF">MicloDRAFT_00012160</name>
</gene>
<accession>I4Z103</accession>
<evidence type="ECO:0000313" key="2">
    <source>
        <dbReference type="EMBL" id="EIM29895.1"/>
    </source>
</evidence>
<dbReference type="InterPro" id="IPR011044">
    <property type="entry name" value="Quino_amine_DH_bsu"/>
</dbReference>
<protein>
    <submittedName>
        <fullName evidence="2">Uncharacterized protein</fullName>
    </submittedName>
</protein>
<keyword evidence="1" id="KW-0732">Signal</keyword>
<dbReference type="eggNOG" id="COG3391">
    <property type="taxonomic scope" value="Bacteria"/>
</dbReference>
<name>I4Z103_9HYPH</name>
<dbReference type="Proteomes" id="UP000003947">
    <property type="component" value="Unassembled WGS sequence"/>
</dbReference>
<evidence type="ECO:0000313" key="3">
    <source>
        <dbReference type="Proteomes" id="UP000003947"/>
    </source>
</evidence>
<organism evidence="2 3">
    <name type="scientific">Microvirga lotononidis</name>
    <dbReference type="NCBI Taxonomy" id="864069"/>
    <lineage>
        <taxon>Bacteria</taxon>
        <taxon>Pseudomonadati</taxon>
        <taxon>Pseudomonadota</taxon>
        <taxon>Alphaproteobacteria</taxon>
        <taxon>Hyphomicrobiales</taxon>
        <taxon>Methylobacteriaceae</taxon>
        <taxon>Microvirga</taxon>
    </lineage>
</organism>
<dbReference type="AlphaFoldDB" id="I4Z103"/>
<feature type="signal peptide" evidence="1">
    <location>
        <begin position="1"/>
        <end position="24"/>
    </location>
</feature>
<sequence length="436" mass="47128" precursor="true">MNRMTKLTLVIGPSLAVLAGAAVAHDHAVSRGRLVFADHEQPKVSILDLDSGEVTHDFEMPKPNPVLATTEDGRYTVIKAGDDAGTVRFLDTGLTYESHGDHADVEKGEVRLLDYTLRGDKPGHVVSKNGWIAVFFDGHRPWERASEPGATFVKLDTLNTAKPTTRSWKSPAPQHGIAFALGADEWLVSTHNEPYARGDQKASSRSNGFRVVSGEDSKVVSSFDDLSDPQKSCKEFHGHASLNNVHVFGCAQGPDDDAKAGGVLVLRKDHGQWRARRVAYPDNRRMSTIKAREGGQYLIANYGNKGPYDALIRIDPKAATLKTEDIFQVPDGQAVCQFEVASNGKRVANLTADGKLRIYDSSPAWKQVAQFDAVPAFDCAYGARTPTPSLAIVGENAFVSDPVNKRIREYSLGSLQQGLDLPVEGTPANLANGGGG</sequence>
<dbReference type="SUPFAM" id="SSF50969">
    <property type="entry name" value="YVTN repeat-like/Quinoprotein amine dehydrogenase"/>
    <property type="match status" value="1"/>
</dbReference>
<proteinExistence type="predicted"/>
<dbReference type="EMBL" id="JH660640">
    <property type="protein sequence ID" value="EIM29895.1"/>
    <property type="molecule type" value="Genomic_DNA"/>
</dbReference>
<dbReference type="OrthoDB" id="9810636at2"/>
<keyword evidence="3" id="KW-1185">Reference proteome</keyword>
<evidence type="ECO:0000256" key="1">
    <source>
        <dbReference type="SAM" id="SignalP"/>
    </source>
</evidence>
<dbReference type="HOGENOM" id="CLU_046994_1_0_5"/>
<dbReference type="PATRIC" id="fig|864069.3.peg.1351"/>
<feature type="chain" id="PRO_5003698206" evidence="1">
    <location>
        <begin position="25"/>
        <end position="436"/>
    </location>
</feature>
<reference evidence="2 3" key="1">
    <citation type="submission" date="2012-02" db="EMBL/GenBank/DDBJ databases">
        <title>Improved High-Quality Draft sequence of Microvirga sp. WSM3557.</title>
        <authorList>
            <consortium name="US DOE Joint Genome Institute"/>
            <person name="Lucas S."/>
            <person name="Han J."/>
            <person name="Lapidus A."/>
            <person name="Cheng J.-F."/>
            <person name="Goodwin L."/>
            <person name="Pitluck S."/>
            <person name="Peters L."/>
            <person name="Zhang X."/>
            <person name="Detter J.C."/>
            <person name="Han C."/>
            <person name="Tapia R."/>
            <person name="Land M."/>
            <person name="Hauser L."/>
            <person name="Kyrpides N."/>
            <person name="Ivanova N."/>
            <person name="Pagani I."/>
            <person name="Brau L."/>
            <person name="Yates R."/>
            <person name="O'Hara G."/>
            <person name="Rui T."/>
            <person name="Howieson J."/>
            <person name="Reeve W."/>
            <person name="Woyke T."/>
        </authorList>
    </citation>
    <scope>NUCLEOTIDE SEQUENCE [LARGE SCALE GENOMIC DNA]</scope>
    <source>
        <strain evidence="2 3">WSM3557</strain>
    </source>
</reference>
<dbReference type="RefSeq" id="WP_009489943.1">
    <property type="nucleotide sequence ID" value="NZ_CP141050.1"/>
</dbReference>